<keyword evidence="8" id="KW-0998">Cell outer membrane</keyword>
<feature type="signal peptide" evidence="9">
    <location>
        <begin position="1"/>
        <end position="25"/>
    </location>
</feature>
<dbReference type="KEGG" id="bgp:BGL_1c13910"/>
<dbReference type="RefSeq" id="WP_042624544.1">
    <property type="nucleotide sequence ID" value="NZ_CP002580.1"/>
</dbReference>
<evidence type="ECO:0000256" key="1">
    <source>
        <dbReference type="ARBA" id="ARBA00002591"/>
    </source>
</evidence>
<dbReference type="GO" id="GO:0009279">
    <property type="term" value="C:cell outer membrane"/>
    <property type="evidence" value="ECO:0007669"/>
    <property type="project" value="UniProtKB-SubCell"/>
</dbReference>
<dbReference type="Proteomes" id="UP000031838">
    <property type="component" value="Chromosome 1"/>
</dbReference>
<dbReference type="EMBL" id="CP002580">
    <property type="protein sequence ID" value="AJK45907.1"/>
    <property type="molecule type" value="Genomic_DNA"/>
</dbReference>
<reference evidence="10 11" key="2">
    <citation type="journal article" date="2016" name="Appl. Microbiol. Biotechnol.">
        <title>Mutations improving production and secretion of extracellular lipase by Burkholderia glumae PG1.</title>
        <authorList>
            <person name="Knapp A."/>
            <person name="Voget S."/>
            <person name="Gao R."/>
            <person name="Zaburannyi N."/>
            <person name="Krysciak D."/>
            <person name="Breuer M."/>
            <person name="Hauer B."/>
            <person name="Streit W.R."/>
            <person name="Muller R."/>
            <person name="Daniel R."/>
            <person name="Jaeger K.E."/>
        </authorList>
    </citation>
    <scope>NUCLEOTIDE SEQUENCE [LARGE SCALE GENOMIC DNA]</scope>
    <source>
        <strain evidence="10 11">PG1</strain>
    </source>
</reference>
<keyword evidence="10" id="KW-0966">Cell projection</keyword>
<comment type="subcellular location">
    <subcellularLocation>
        <location evidence="2">Bacterial flagellum basal body</location>
    </subcellularLocation>
    <subcellularLocation>
        <location evidence="3">Cell outer membrane</location>
    </subcellularLocation>
</comment>
<keyword evidence="10" id="KW-0969">Cilium</keyword>
<feature type="chain" id="PRO_5002109261" evidence="9">
    <location>
        <begin position="26"/>
        <end position="196"/>
    </location>
</feature>
<dbReference type="PANTHER" id="PTHR34933:SF1">
    <property type="entry name" value="FLAGELLAR L-RING PROTEIN"/>
    <property type="match status" value="1"/>
</dbReference>
<dbReference type="GO" id="GO:0071973">
    <property type="term" value="P:bacterial-type flagellum-dependent cell motility"/>
    <property type="evidence" value="ECO:0007669"/>
    <property type="project" value="InterPro"/>
</dbReference>
<evidence type="ECO:0000256" key="8">
    <source>
        <dbReference type="ARBA" id="ARBA00023237"/>
    </source>
</evidence>
<evidence type="ECO:0000256" key="4">
    <source>
        <dbReference type="ARBA" id="ARBA00006929"/>
    </source>
</evidence>
<accession>A0A0B6RKU2</accession>
<evidence type="ECO:0000256" key="9">
    <source>
        <dbReference type="SAM" id="SignalP"/>
    </source>
</evidence>
<comment type="function">
    <text evidence="1">Assembles around the rod to form the L-ring and probably protects the motor/basal body from shearing forces during rotation.</text>
</comment>
<dbReference type="GO" id="GO:0003774">
    <property type="term" value="F:cytoskeletal motor activity"/>
    <property type="evidence" value="ECO:0007669"/>
    <property type="project" value="InterPro"/>
</dbReference>
<evidence type="ECO:0000256" key="3">
    <source>
        <dbReference type="ARBA" id="ARBA00004442"/>
    </source>
</evidence>
<dbReference type="OrthoDB" id="9789463at2"/>
<evidence type="ECO:0000256" key="7">
    <source>
        <dbReference type="ARBA" id="ARBA00023143"/>
    </source>
</evidence>
<dbReference type="GO" id="GO:0009427">
    <property type="term" value="C:bacterial-type flagellum basal body, distal rod, L ring"/>
    <property type="evidence" value="ECO:0007669"/>
    <property type="project" value="InterPro"/>
</dbReference>
<gene>
    <name evidence="10" type="primary">flgH1</name>
    <name evidence="10" type="ORF">BGL_1c13910</name>
</gene>
<keyword evidence="6" id="KW-0472">Membrane</keyword>
<evidence type="ECO:0000256" key="5">
    <source>
        <dbReference type="ARBA" id="ARBA00022729"/>
    </source>
</evidence>
<keyword evidence="5 9" id="KW-0732">Signal</keyword>
<dbReference type="Pfam" id="PF02107">
    <property type="entry name" value="FlgH"/>
    <property type="match status" value="1"/>
</dbReference>
<organism evidence="10 11">
    <name type="scientific">Burkholderia plantarii</name>
    <dbReference type="NCBI Taxonomy" id="41899"/>
    <lineage>
        <taxon>Bacteria</taxon>
        <taxon>Pseudomonadati</taxon>
        <taxon>Pseudomonadota</taxon>
        <taxon>Betaproteobacteria</taxon>
        <taxon>Burkholderiales</taxon>
        <taxon>Burkholderiaceae</taxon>
        <taxon>Burkholderia</taxon>
    </lineage>
</organism>
<dbReference type="PRINTS" id="PR01008">
    <property type="entry name" value="FLGLRINGFLGH"/>
</dbReference>
<evidence type="ECO:0000313" key="10">
    <source>
        <dbReference type="EMBL" id="AJK45907.1"/>
    </source>
</evidence>
<proteinExistence type="inferred from homology"/>
<dbReference type="HOGENOM" id="CLU_069313_2_2_4"/>
<protein>
    <submittedName>
        <fullName evidence="10">Flagellar L-ring protein FlgH</fullName>
    </submittedName>
</protein>
<comment type="similarity">
    <text evidence="4">Belongs to the FlgH family.</text>
</comment>
<reference evidence="11" key="1">
    <citation type="submission" date="2011-03" db="EMBL/GenBank/DDBJ databases">
        <authorList>
            <person name="Voget S."/>
            <person name="Streit W.R."/>
            <person name="Jaeger K.E."/>
            <person name="Daniel R."/>
        </authorList>
    </citation>
    <scope>NUCLEOTIDE SEQUENCE [LARGE SCALE GENOMIC DNA]</scope>
    <source>
        <strain evidence="11">PG1</strain>
    </source>
</reference>
<sequence length="196" mass="20531">MRDPLRHALAATLAAACLASGAARAADLYQGDGYQPLTSDRRAAKPGDIVTILVYESSTASNTADTSTKTGFGVQGSVATQYAGQNSAQIGLGDNYGGKGQIQRTGRLLAQLSANVTGVTPGGDLLVAGAQDIDVNGEKTHIRIEGRVRPVDIAANNTVLSTRIADARIDYDGEGFITDRARPGLIPRFFGWLGLW</sequence>
<evidence type="ECO:0000256" key="6">
    <source>
        <dbReference type="ARBA" id="ARBA00023136"/>
    </source>
</evidence>
<dbReference type="InterPro" id="IPR000527">
    <property type="entry name" value="Flag_Lring"/>
</dbReference>
<evidence type="ECO:0000313" key="11">
    <source>
        <dbReference type="Proteomes" id="UP000031838"/>
    </source>
</evidence>
<dbReference type="PROSITE" id="PS51257">
    <property type="entry name" value="PROKAR_LIPOPROTEIN"/>
    <property type="match status" value="1"/>
</dbReference>
<keyword evidence="10" id="KW-0282">Flagellum</keyword>
<evidence type="ECO:0000256" key="2">
    <source>
        <dbReference type="ARBA" id="ARBA00004117"/>
    </source>
</evidence>
<keyword evidence="11" id="KW-1185">Reference proteome</keyword>
<keyword evidence="7" id="KW-0975">Bacterial flagellum</keyword>
<dbReference type="PANTHER" id="PTHR34933">
    <property type="entry name" value="FLAGELLAR L-RING PROTEIN"/>
    <property type="match status" value="1"/>
</dbReference>
<dbReference type="AlphaFoldDB" id="A0A0B6RKU2"/>
<name>A0A0B6RKU2_BURPL</name>